<evidence type="ECO:0000313" key="3">
    <source>
        <dbReference type="Proteomes" id="UP000264980"/>
    </source>
</evidence>
<dbReference type="Proteomes" id="UP000264980">
    <property type="component" value="Chromosome"/>
</dbReference>
<evidence type="ECO:0000313" key="2">
    <source>
        <dbReference type="EMBL" id="AXF75906.1"/>
    </source>
</evidence>
<protein>
    <submittedName>
        <fullName evidence="2">Uncharacterized protein</fullName>
    </submittedName>
</protein>
<feature type="region of interest" description="Disordered" evidence="1">
    <location>
        <begin position="78"/>
        <end position="106"/>
    </location>
</feature>
<name>A0A345CR39_9GAMM</name>
<gene>
    <name evidence="2" type="ORF">AV903_07310</name>
</gene>
<sequence length="106" mass="11708">MMTRKSIDTILLSVAADKLSQREWDWMKMLKPMDPPPVMVARSILERRGDTAALARLQTTEAQSVPCCPVLPRDHLKNSLRPTRAGPPSWMPAGCVISRSGPSPVT</sequence>
<dbReference type="AlphaFoldDB" id="A0A345CR39"/>
<accession>A0A345CR39</accession>
<evidence type="ECO:0000256" key="1">
    <source>
        <dbReference type="SAM" id="MobiDB-lite"/>
    </source>
</evidence>
<proteinExistence type="predicted"/>
<organism evidence="2 3">
    <name type="scientific">Erwinia tracheiphila</name>
    <dbReference type="NCBI Taxonomy" id="65700"/>
    <lineage>
        <taxon>Bacteria</taxon>
        <taxon>Pseudomonadati</taxon>
        <taxon>Pseudomonadota</taxon>
        <taxon>Gammaproteobacteria</taxon>
        <taxon>Enterobacterales</taxon>
        <taxon>Erwiniaceae</taxon>
        <taxon>Erwinia</taxon>
    </lineage>
</organism>
<reference evidence="2 3" key="1">
    <citation type="submission" date="2016-01" db="EMBL/GenBank/DDBJ databases">
        <authorList>
            <person name="Oliw E.H."/>
        </authorList>
    </citation>
    <scope>NUCLEOTIDE SEQUENCE [LARGE SCALE GENOMIC DNA]</scope>
    <source>
        <strain evidence="2 3">MDcuke</strain>
    </source>
</reference>
<dbReference type="EMBL" id="CP013970">
    <property type="protein sequence ID" value="AXF75906.1"/>
    <property type="molecule type" value="Genomic_DNA"/>
</dbReference>